<gene>
    <name evidence="3" type="ORF">EYH50_04770</name>
</gene>
<protein>
    <submittedName>
        <fullName evidence="3">TFIIB-type zinc ribbon-containing protein</fullName>
    </submittedName>
</protein>
<dbReference type="SUPFAM" id="SSF57783">
    <property type="entry name" value="Zinc beta-ribbon"/>
    <property type="match status" value="1"/>
</dbReference>
<accession>A0A832ZTW6</accession>
<sequence>MVFAKMLGQYQPPPNVNRYFRFTRGHTCICLLQPFYGDTRRSTTHGVLYLMSSYSYYAVNTTNTCPYCGSENLVLDAHGGILVCRSCGAVIDDTVFDAAPTPAVIAAPAQPTAKLTKTERAQMRLAALSITMSRRLSRLLNTTEIDDILDYAKANTPEVMEVYGSACLRKLLKSLKTPAERKAALEAAITLMKGDYPLASILSKQYGVNKKRLQYIIKRIMYCLNITRTIEVLSTALA</sequence>
<proteinExistence type="predicted"/>
<reference evidence="3" key="1">
    <citation type="journal article" date="2020" name="ISME J.">
        <title>Gammaproteobacteria mediating utilization of methyl-, sulfur- and petroleum organic compounds in deep ocean hydrothermal plumes.</title>
        <authorList>
            <person name="Zhou Z."/>
            <person name="Liu Y."/>
            <person name="Pan J."/>
            <person name="Cron B.R."/>
            <person name="Toner B.M."/>
            <person name="Anantharaman K."/>
            <person name="Breier J.A."/>
            <person name="Dick G.J."/>
            <person name="Li M."/>
        </authorList>
    </citation>
    <scope>NUCLEOTIDE SEQUENCE</scope>
    <source>
        <strain evidence="3">SZUA-1523</strain>
    </source>
</reference>
<name>A0A832ZTW6_9CREN</name>
<evidence type="ECO:0000313" key="3">
    <source>
        <dbReference type="EMBL" id="HIQ24338.1"/>
    </source>
</evidence>
<dbReference type="Pfam" id="PF08271">
    <property type="entry name" value="Zn_Ribbon_TF"/>
    <property type="match status" value="1"/>
</dbReference>
<organism evidence="3 4">
    <name type="scientific">Pyrodictium delaneyi</name>
    <dbReference type="NCBI Taxonomy" id="1273541"/>
    <lineage>
        <taxon>Archaea</taxon>
        <taxon>Thermoproteota</taxon>
        <taxon>Thermoprotei</taxon>
        <taxon>Desulfurococcales</taxon>
        <taxon>Pyrodictiaceae</taxon>
        <taxon>Pyrodictium</taxon>
    </lineage>
</organism>
<keyword evidence="1" id="KW-0479">Metal-binding</keyword>
<dbReference type="PROSITE" id="PS51134">
    <property type="entry name" value="ZF_TFIIB"/>
    <property type="match status" value="1"/>
</dbReference>
<dbReference type="InterPro" id="IPR013137">
    <property type="entry name" value="Znf_TFIIB"/>
</dbReference>
<keyword evidence="1" id="KW-0862">Zinc</keyword>
<comment type="caution">
    <text evidence="3">The sequence shown here is derived from an EMBL/GenBank/DDBJ whole genome shotgun (WGS) entry which is preliminary data.</text>
</comment>
<evidence type="ECO:0000256" key="1">
    <source>
        <dbReference type="PROSITE-ProRule" id="PRU00469"/>
    </source>
</evidence>
<dbReference type="EMBL" id="DQVR01000107">
    <property type="protein sequence ID" value="HIQ24338.1"/>
    <property type="molecule type" value="Genomic_DNA"/>
</dbReference>
<dbReference type="Gene3D" id="2.20.25.10">
    <property type="match status" value="1"/>
</dbReference>
<feature type="domain" description="TFIIB-type" evidence="2">
    <location>
        <begin position="61"/>
        <end position="92"/>
    </location>
</feature>
<keyword evidence="1" id="KW-0863">Zinc-finger</keyword>
<dbReference type="Proteomes" id="UP000600071">
    <property type="component" value="Unassembled WGS sequence"/>
</dbReference>
<evidence type="ECO:0000313" key="4">
    <source>
        <dbReference type="Proteomes" id="UP000600071"/>
    </source>
</evidence>
<evidence type="ECO:0000259" key="2">
    <source>
        <dbReference type="PROSITE" id="PS51134"/>
    </source>
</evidence>
<dbReference type="GO" id="GO:0008270">
    <property type="term" value="F:zinc ion binding"/>
    <property type="evidence" value="ECO:0007669"/>
    <property type="project" value="UniProtKB-KW"/>
</dbReference>
<dbReference type="AlphaFoldDB" id="A0A832ZTW6"/>